<evidence type="ECO:0000256" key="1">
    <source>
        <dbReference type="SAM" id="MobiDB-lite"/>
    </source>
</evidence>
<sequence>MANLLRFKACCVFRNASCCMSSFSSGLTQQEVATVLRPLYFAVHPDLFYQYPKEKEINENSLKQMNYYLETIHKNLPTNPTSLTFCLRSGSPSLDRSASFKHVNVHLLGKDVHRILHSILSSCHLSTEHLDAIRKTKEQTTPEPKEKYTGGQARKPAEDFHVTWWNEARKAAEDIEQRIRNEPDIDFRSWLNDNLDKALRLQRASQPLREETERLSQEIKASLYLKDVIWNCGWGITHFRGCLQSFKGLAAQHPDDMKVLDGRTLVFGRQTGVSFEGHVILSSEDVRNNWLEMIRSVDQFDTLLSQIPASESSLSEVLRGALVDHRKFRPAVMVQPYVQQLQKLTAALYRRRWMHGYPQEWPRRMEDMQVVVECESGPLMLSPTGQFIVPASCPASVLVDFISGNMTEARRRLQLYTKYSVG</sequence>
<dbReference type="Pfam" id="PF14688">
    <property type="entry name" value="DUF4461"/>
    <property type="match status" value="1"/>
</dbReference>
<dbReference type="InterPro" id="IPR027986">
    <property type="entry name" value="TCAIM"/>
</dbReference>
<dbReference type="PANTHER" id="PTHR31596">
    <property type="entry name" value="T-CELL ACTIVATION INHIBITOR, MITOCHONDRIAL"/>
    <property type="match status" value="1"/>
</dbReference>
<evidence type="ECO:0008006" key="6">
    <source>
        <dbReference type="Google" id="ProtNLM"/>
    </source>
</evidence>
<dbReference type="GO" id="GO:0005739">
    <property type="term" value="C:mitochondrion"/>
    <property type="evidence" value="ECO:0007669"/>
    <property type="project" value="TreeGrafter"/>
</dbReference>
<evidence type="ECO:0000313" key="5">
    <source>
        <dbReference type="Proteomes" id="UP000827092"/>
    </source>
</evidence>
<dbReference type="AlphaFoldDB" id="A0AAV6UWG9"/>
<dbReference type="EMBL" id="JAFNEN010000265">
    <property type="protein sequence ID" value="KAG8187636.1"/>
    <property type="molecule type" value="Genomic_DNA"/>
</dbReference>
<evidence type="ECO:0000313" key="4">
    <source>
        <dbReference type="EMBL" id="KAG8187636.1"/>
    </source>
</evidence>
<evidence type="ECO:0000259" key="3">
    <source>
        <dbReference type="Pfam" id="PF14688"/>
    </source>
</evidence>
<feature type="region of interest" description="Disordered" evidence="1">
    <location>
        <begin position="134"/>
        <end position="153"/>
    </location>
</feature>
<keyword evidence="5" id="KW-1185">Reference proteome</keyword>
<evidence type="ECO:0000259" key="2">
    <source>
        <dbReference type="Pfam" id="PF14687"/>
    </source>
</evidence>
<proteinExistence type="predicted"/>
<accession>A0AAV6UWG9</accession>
<dbReference type="InterPro" id="IPR028031">
    <property type="entry name" value="DUF4460"/>
</dbReference>
<feature type="domain" description="DUF4460" evidence="2">
    <location>
        <begin position="26"/>
        <end position="125"/>
    </location>
</feature>
<gene>
    <name evidence="4" type="ORF">JTE90_027045</name>
</gene>
<dbReference type="Proteomes" id="UP000827092">
    <property type="component" value="Unassembled WGS sequence"/>
</dbReference>
<comment type="caution">
    <text evidence="4">The sequence shown here is derived from an EMBL/GenBank/DDBJ whole genome shotgun (WGS) entry which is preliminary data.</text>
</comment>
<dbReference type="PANTHER" id="PTHR31596:SF1">
    <property type="entry name" value="T-CELL ACTIVATION INHIBITOR, MITOCHONDRIAL"/>
    <property type="match status" value="1"/>
</dbReference>
<organism evidence="4 5">
    <name type="scientific">Oedothorax gibbosus</name>
    <dbReference type="NCBI Taxonomy" id="931172"/>
    <lineage>
        <taxon>Eukaryota</taxon>
        <taxon>Metazoa</taxon>
        <taxon>Ecdysozoa</taxon>
        <taxon>Arthropoda</taxon>
        <taxon>Chelicerata</taxon>
        <taxon>Arachnida</taxon>
        <taxon>Araneae</taxon>
        <taxon>Araneomorphae</taxon>
        <taxon>Entelegynae</taxon>
        <taxon>Araneoidea</taxon>
        <taxon>Linyphiidae</taxon>
        <taxon>Erigoninae</taxon>
        <taxon>Oedothorax</taxon>
    </lineage>
</organism>
<name>A0AAV6UWG9_9ARAC</name>
<protein>
    <recommendedName>
        <fullName evidence="6">T-cell activation inhibitor, mitochondrial</fullName>
    </recommendedName>
</protein>
<feature type="domain" description="DUF4461" evidence="3">
    <location>
        <begin position="188"/>
        <end position="418"/>
    </location>
</feature>
<dbReference type="InterPro" id="IPR027989">
    <property type="entry name" value="DUF4461"/>
</dbReference>
<feature type="compositionally biased region" description="Basic and acidic residues" evidence="1">
    <location>
        <begin position="134"/>
        <end position="148"/>
    </location>
</feature>
<reference evidence="4 5" key="1">
    <citation type="journal article" date="2022" name="Nat. Ecol. Evol.">
        <title>A masculinizing supergene underlies an exaggerated male reproductive morph in a spider.</title>
        <authorList>
            <person name="Hendrickx F."/>
            <person name="De Corte Z."/>
            <person name="Sonet G."/>
            <person name="Van Belleghem S.M."/>
            <person name="Kostlbacher S."/>
            <person name="Vangestel C."/>
        </authorList>
    </citation>
    <scope>NUCLEOTIDE SEQUENCE [LARGE SCALE GENOMIC DNA]</scope>
    <source>
        <strain evidence="4">W744_W776</strain>
    </source>
</reference>
<dbReference type="Pfam" id="PF14687">
    <property type="entry name" value="DUF4460"/>
    <property type="match status" value="1"/>
</dbReference>